<dbReference type="Proteomes" id="UP001549320">
    <property type="component" value="Unassembled WGS sequence"/>
</dbReference>
<name>A0ABV2QH18_9BURK</name>
<protein>
    <submittedName>
        <fullName evidence="5">SAM-dependent methyltransferase</fullName>
    </submittedName>
</protein>
<dbReference type="EMBL" id="JBEPSH010000016">
    <property type="protein sequence ID" value="MET4580329.1"/>
    <property type="molecule type" value="Genomic_DNA"/>
</dbReference>
<dbReference type="GO" id="GO:0032259">
    <property type="term" value="P:methylation"/>
    <property type="evidence" value="ECO:0007669"/>
    <property type="project" value="UniProtKB-KW"/>
</dbReference>
<organism evidence="5 6">
    <name type="scientific">Ottowia thiooxydans</name>
    <dbReference type="NCBI Taxonomy" id="219182"/>
    <lineage>
        <taxon>Bacteria</taxon>
        <taxon>Pseudomonadati</taxon>
        <taxon>Pseudomonadota</taxon>
        <taxon>Betaproteobacteria</taxon>
        <taxon>Burkholderiales</taxon>
        <taxon>Comamonadaceae</taxon>
        <taxon>Ottowia</taxon>
    </lineage>
</organism>
<dbReference type="PANTHER" id="PTHR44942:SF4">
    <property type="entry name" value="METHYLTRANSFERASE TYPE 11 DOMAIN-CONTAINING PROTEIN"/>
    <property type="match status" value="1"/>
</dbReference>
<evidence type="ECO:0000256" key="1">
    <source>
        <dbReference type="ARBA" id="ARBA00008361"/>
    </source>
</evidence>
<keyword evidence="2 5" id="KW-0489">Methyltransferase</keyword>
<feature type="domain" description="Methyltransferase type 11" evidence="4">
    <location>
        <begin position="46"/>
        <end position="133"/>
    </location>
</feature>
<dbReference type="GO" id="GO:0008168">
    <property type="term" value="F:methyltransferase activity"/>
    <property type="evidence" value="ECO:0007669"/>
    <property type="project" value="UniProtKB-KW"/>
</dbReference>
<dbReference type="Gene3D" id="3.40.50.150">
    <property type="entry name" value="Vaccinia Virus protein VP39"/>
    <property type="match status" value="1"/>
</dbReference>
<proteinExistence type="inferred from homology"/>
<reference evidence="5 6" key="1">
    <citation type="submission" date="2024-06" db="EMBL/GenBank/DDBJ databases">
        <title>Sorghum-associated microbial communities from plants grown in Nebraska, USA.</title>
        <authorList>
            <person name="Schachtman D."/>
        </authorList>
    </citation>
    <scope>NUCLEOTIDE SEQUENCE [LARGE SCALE GENOMIC DNA]</scope>
    <source>
        <strain evidence="5 6">2709</strain>
    </source>
</reference>
<evidence type="ECO:0000259" key="4">
    <source>
        <dbReference type="Pfam" id="PF08241"/>
    </source>
</evidence>
<comment type="caution">
    <text evidence="5">The sequence shown here is derived from an EMBL/GenBank/DDBJ whole genome shotgun (WGS) entry which is preliminary data.</text>
</comment>
<gene>
    <name evidence="5" type="ORF">ABIE13_005469</name>
</gene>
<keyword evidence="6" id="KW-1185">Reference proteome</keyword>
<comment type="similarity">
    <text evidence="1">Belongs to the methyltransferase superfamily.</text>
</comment>
<accession>A0ABV2QH18</accession>
<evidence type="ECO:0000313" key="6">
    <source>
        <dbReference type="Proteomes" id="UP001549320"/>
    </source>
</evidence>
<dbReference type="SUPFAM" id="SSF53335">
    <property type="entry name" value="S-adenosyl-L-methionine-dependent methyltransferases"/>
    <property type="match status" value="1"/>
</dbReference>
<dbReference type="Pfam" id="PF08241">
    <property type="entry name" value="Methyltransf_11"/>
    <property type="match status" value="1"/>
</dbReference>
<dbReference type="CDD" id="cd02440">
    <property type="entry name" value="AdoMet_MTases"/>
    <property type="match status" value="1"/>
</dbReference>
<evidence type="ECO:0000256" key="2">
    <source>
        <dbReference type="ARBA" id="ARBA00022603"/>
    </source>
</evidence>
<evidence type="ECO:0000256" key="3">
    <source>
        <dbReference type="ARBA" id="ARBA00022679"/>
    </source>
</evidence>
<dbReference type="InterPro" id="IPR051052">
    <property type="entry name" value="Diverse_substrate_MTase"/>
</dbReference>
<evidence type="ECO:0000313" key="5">
    <source>
        <dbReference type="EMBL" id="MET4580329.1"/>
    </source>
</evidence>
<dbReference type="InterPro" id="IPR013216">
    <property type="entry name" value="Methyltransf_11"/>
</dbReference>
<keyword evidence="3" id="KW-0808">Transferase</keyword>
<dbReference type="InterPro" id="IPR029063">
    <property type="entry name" value="SAM-dependent_MTases_sf"/>
</dbReference>
<dbReference type="RefSeq" id="WP_354449176.1">
    <property type="nucleotide sequence ID" value="NZ_JBEPSH010000016.1"/>
</dbReference>
<sequence length="253" mass="28041">MSKDEIKARTNWFDAGGHDYAKFRPEYPPELARFLGESSNASDLALDVGCGNGQLTAQLAEHFKSVVGVDPSAEQIENAKPSTGVEYRVAPAEKLPLADGQANLITAAQSAHWFDLPAFFEEVQRVAAKDATVALISYGIMELEPALSDRFNQFYWDEIGPYWPQERKLVDSGYADILFPFPERATPRIAMQKRWNLSDLLGYVSTWSAVKSAGRAGKQHMLTTFASDLSELWGDPGTLRTVAWPLNIRLGDV</sequence>
<dbReference type="PANTHER" id="PTHR44942">
    <property type="entry name" value="METHYLTRANSF_11 DOMAIN-CONTAINING PROTEIN"/>
    <property type="match status" value="1"/>
</dbReference>